<name>A0ABU3NVF3_9FIRM</name>
<keyword evidence="2" id="KW-1185">Reference proteome</keyword>
<gene>
    <name evidence="1" type="ORF">Q4T40_06040</name>
</gene>
<accession>A0ABU3NVF3</accession>
<comment type="caution">
    <text evidence="1">The sequence shown here is derived from an EMBL/GenBank/DDBJ whole genome shotgun (WGS) entry which is preliminary data.</text>
</comment>
<reference evidence="1 2" key="1">
    <citation type="submission" date="2023-07" db="EMBL/GenBank/DDBJ databases">
        <title>The novel representative of Negativicutes class, Anaeroselena agilis gen. nov. sp. nov.</title>
        <authorList>
            <person name="Prokofeva M.I."/>
            <person name="Elcheninov A.G."/>
            <person name="Klyukina A."/>
            <person name="Kublanov I.V."/>
            <person name="Frolov E.N."/>
            <person name="Podosokorskaya O.A."/>
        </authorList>
    </citation>
    <scope>NUCLEOTIDE SEQUENCE [LARGE SCALE GENOMIC DNA]</scope>
    <source>
        <strain evidence="1 2">4137-cl</strain>
    </source>
</reference>
<dbReference type="RefSeq" id="WP_413779329.1">
    <property type="nucleotide sequence ID" value="NZ_JAUOZS010000001.1"/>
</dbReference>
<sequence length="75" mass="8066">MARISMSLYEEAGLPVDVRGERFSFGEVVYFTLGGFGTSDMVCLHLSPAQVEAIGRAVAAYQKGPAGRVEAGRRE</sequence>
<organism evidence="1 2">
    <name type="scientific">Anaeroselena agilis</name>
    <dbReference type="NCBI Taxonomy" id="3063788"/>
    <lineage>
        <taxon>Bacteria</taxon>
        <taxon>Bacillati</taxon>
        <taxon>Bacillota</taxon>
        <taxon>Negativicutes</taxon>
        <taxon>Acetonemataceae</taxon>
        <taxon>Anaeroselena</taxon>
    </lineage>
</organism>
<dbReference type="Proteomes" id="UP001254848">
    <property type="component" value="Unassembled WGS sequence"/>
</dbReference>
<protein>
    <submittedName>
        <fullName evidence="1">Uncharacterized protein</fullName>
    </submittedName>
</protein>
<dbReference type="EMBL" id="JAUOZS010000001">
    <property type="protein sequence ID" value="MDT8900796.1"/>
    <property type="molecule type" value="Genomic_DNA"/>
</dbReference>
<evidence type="ECO:0000313" key="1">
    <source>
        <dbReference type="EMBL" id="MDT8900796.1"/>
    </source>
</evidence>
<proteinExistence type="predicted"/>
<evidence type="ECO:0000313" key="2">
    <source>
        <dbReference type="Proteomes" id="UP001254848"/>
    </source>
</evidence>